<accession>A0A6A9V130</accession>
<sequence length="70" mass="7563">MTDPAAEHDRARDEELVGERAALLPEEETAGGSVDAERQAEEILADSLRRTDDPEGTQQTSVQGPTGDRD</sequence>
<dbReference type="RefSeq" id="WP_156610339.1">
    <property type="nucleotide sequence ID" value="NZ_WPCU01000007.1"/>
</dbReference>
<dbReference type="Proteomes" id="UP000435304">
    <property type="component" value="Unassembled WGS sequence"/>
</dbReference>
<dbReference type="AlphaFoldDB" id="A0A6A9V130"/>
<keyword evidence="3" id="KW-1185">Reference proteome</keyword>
<gene>
    <name evidence="2" type="ORF">GC722_11790</name>
</gene>
<dbReference type="EMBL" id="WPCU01000007">
    <property type="protein sequence ID" value="MVA76699.1"/>
    <property type="molecule type" value="Genomic_DNA"/>
</dbReference>
<evidence type="ECO:0000256" key="1">
    <source>
        <dbReference type="SAM" id="MobiDB-lite"/>
    </source>
</evidence>
<proteinExistence type="predicted"/>
<protein>
    <submittedName>
        <fullName evidence="2">Uncharacterized protein</fullName>
    </submittedName>
</protein>
<reference evidence="2 3" key="1">
    <citation type="submission" date="2019-12" db="EMBL/GenBank/DDBJ databases">
        <title>Auraticoccus cholistani sp. nov., an actinomycete isolated from soil of Cholistan desert.</title>
        <authorList>
            <person name="Cheema M.T."/>
        </authorList>
    </citation>
    <scope>NUCLEOTIDE SEQUENCE [LARGE SCALE GENOMIC DNA]</scope>
    <source>
        <strain evidence="2 3">F435</strain>
    </source>
</reference>
<evidence type="ECO:0000313" key="3">
    <source>
        <dbReference type="Proteomes" id="UP000435304"/>
    </source>
</evidence>
<organism evidence="2 3">
    <name type="scientific">Auraticoccus cholistanensis</name>
    <dbReference type="NCBI Taxonomy" id="2656650"/>
    <lineage>
        <taxon>Bacteria</taxon>
        <taxon>Bacillati</taxon>
        <taxon>Actinomycetota</taxon>
        <taxon>Actinomycetes</taxon>
        <taxon>Propionibacteriales</taxon>
        <taxon>Propionibacteriaceae</taxon>
        <taxon>Auraticoccus</taxon>
    </lineage>
</organism>
<evidence type="ECO:0000313" key="2">
    <source>
        <dbReference type="EMBL" id="MVA76699.1"/>
    </source>
</evidence>
<feature type="compositionally biased region" description="Basic and acidic residues" evidence="1">
    <location>
        <begin position="1"/>
        <end position="18"/>
    </location>
</feature>
<feature type="compositionally biased region" description="Basic and acidic residues" evidence="1">
    <location>
        <begin position="35"/>
        <end position="53"/>
    </location>
</feature>
<name>A0A6A9V130_9ACTN</name>
<comment type="caution">
    <text evidence="2">The sequence shown here is derived from an EMBL/GenBank/DDBJ whole genome shotgun (WGS) entry which is preliminary data.</text>
</comment>
<feature type="region of interest" description="Disordered" evidence="1">
    <location>
        <begin position="1"/>
        <end position="70"/>
    </location>
</feature>